<dbReference type="InterPro" id="IPR043502">
    <property type="entry name" value="DNA/RNA_pol_sf"/>
</dbReference>
<protein>
    <recommendedName>
        <fullName evidence="1">Reverse transcriptase domain-containing protein</fullName>
    </recommendedName>
</protein>
<name>A0A9N7MUV4_STRHE</name>
<feature type="domain" description="Reverse transcriptase" evidence="1">
    <location>
        <begin position="1"/>
        <end position="67"/>
    </location>
</feature>
<dbReference type="PANTHER" id="PTHR35475:SF1">
    <property type="entry name" value="WD REPEAT PROTEIN"/>
    <property type="match status" value="1"/>
</dbReference>
<keyword evidence="3" id="KW-1185">Reference proteome</keyword>
<evidence type="ECO:0000259" key="1">
    <source>
        <dbReference type="PROSITE" id="PS50878"/>
    </source>
</evidence>
<dbReference type="Proteomes" id="UP001153555">
    <property type="component" value="Unassembled WGS sequence"/>
</dbReference>
<dbReference type="PROSITE" id="PS50878">
    <property type="entry name" value="RT_POL"/>
    <property type="match status" value="1"/>
</dbReference>
<gene>
    <name evidence="2" type="ORF">SHERM_14066</name>
</gene>
<dbReference type="OrthoDB" id="1712951at2759"/>
<dbReference type="Gene3D" id="3.30.70.270">
    <property type="match status" value="2"/>
</dbReference>
<dbReference type="PANTHER" id="PTHR35475">
    <property type="entry name" value="WD REPEAT PROTEIN"/>
    <property type="match status" value="1"/>
</dbReference>
<dbReference type="CDD" id="cd01647">
    <property type="entry name" value="RT_LTR"/>
    <property type="match status" value="1"/>
</dbReference>
<evidence type="ECO:0000313" key="3">
    <source>
        <dbReference type="Proteomes" id="UP001153555"/>
    </source>
</evidence>
<comment type="caution">
    <text evidence="2">The sequence shown here is derived from an EMBL/GenBank/DDBJ whole genome shotgun (WGS) entry which is preliminary data.</text>
</comment>
<dbReference type="AlphaFoldDB" id="A0A9N7MUV4"/>
<sequence>MQRVFDDMLHKSIECYVDDVVVNSRKREDHLEDLKRVFGRLRRYQLKMNPLKCAFGVKSGKFLGFIVRHRGIEIEQAKIDAILRIPEPRDIHELKSLQGKLAYLRRFISNLAGRCQPFNRLMKKGKTSESDPIHLRTRTVTTKVPEGKVHVYKQGKGPIKVIKTVLAGWDQDQLQVREILEKYKFKSIYAFAPKLGRGVPIWFNPRNGQSLLTYRDGVVIMLMGSPIYIENRRLTTSGHLRAIVVHSVMADALLLGIAIAGLDLLVTCSIHVGHVYIAYNNVV</sequence>
<accession>A0A9N7MUV4</accession>
<dbReference type="EMBL" id="CACSLK010011313">
    <property type="protein sequence ID" value="CAA0813507.1"/>
    <property type="molecule type" value="Genomic_DNA"/>
</dbReference>
<dbReference type="InterPro" id="IPR000477">
    <property type="entry name" value="RT_dom"/>
</dbReference>
<dbReference type="InterPro" id="IPR043128">
    <property type="entry name" value="Rev_trsase/Diguanyl_cyclase"/>
</dbReference>
<evidence type="ECO:0000313" key="2">
    <source>
        <dbReference type="EMBL" id="CAA0813507.1"/>
    </source>
</evidence>
<proteinExistence type="predicted"/>
<reference evidence="2" key="1">
    <citation type="submission" date="2019-12" db="EMBL/GenBank/DDBJ databases">
        <authorList>
            <person name="Scholes J."/>
        </authorList>
    </citation>
    <scope>NUCLEOTIDE SEQUENCE</scope>
</reference>
<dbReference type="SUPFAM" id="SSF56672">
    <property type="entry name" value="DNA/RNA polymerases"/>
    <property type="match status" value="1"/>
</dbReference>
<organism evidence="2 3">
    <name type="scientific">Striga hermonthica</name>
    <name type="common">Purple witchweed</name>
    <name type="synonym">Buchnera hermonthica</name>
    <dbReference type="NCBI Taxonomy" id="68872"/>
    <lineage>
        <taxon>Eukaryota</taxon>
        <taxon>Viridiplantae</taxon>
        <taxon>Streptophyta</taxon>
        <taxon>Embryophyta</taxon>
        <taxon>Tracheophyta</taxon>
        <taxon>Spermatophyta</taxon>
        <taxon>Magnoliopsida</taxon>
        <taxon>eudicotyledons</taxon>
        <taxon>Gunneridae</taxon>
        <taxon>Pentapetalae</taxon>
        <taxon>asterids</taxon>
        <taxon>lamiids</taxon>
        <taxon>Lamiales</taxon>
        <taxon>Orobanchaceae</taxon>
        <taxon>Buchnereae</taxon>
        <taxon>Striga</taxon>
    </lineage>
</organism>
<dbReference type="Pfam" id="PF00078">
    <property type="entry name" value="RVT_1"/>
    <property type="match status" value="1"/>
</dbReference>